<evidence type="ECO:0000256" key="1">
    <source>
        <dbReference type="SAM" id="Phobius"/>
    </source>
</evidence>
<accession>A0A9X1VFX7</accession>
<feature type="transmembrane region" description="Helical" evidence="1">
    <location>
        <begin position="37"/>
        <end position="56"/>
    </location>
</feature>
<gene>
    <name evidence="2" type="ORF">MON38_13550</name>
</gene>
<keyword evidence="1" id="KW-0472">Membrane</keyword>
<proteinExistence type="predicted"/>
<dbReference type="AlphaFoldDB" id="A0A9X1VFX7"/>
<feature type="transmembrane region" description="Helical" evidence="1">
    <location>
        <begin position="7"/>
        <end position="25"/>
    </location>
</feature>
<dbReference type="RefSeq" id="WP_241936707.1">
    <property type="nucleotide sequence ID" value="NZ_JALBGC010000003.1"/>
</dbReference>
<dbReference type="EMBL" id="JALBGC010000003">
    <property type="protein sequence ID" value="MCI1188449.1"/>
    <property type="molecule type" value="Genomic_DNA"/>
</dbReference>
<reference evidence="2" key="1">
    <citation type="submission" date="2022-03" db="EMBL/GenBank/DDBJ databases">
        <title>Bacterial whole genome sequence for Hymenobacter sp. DH14.</title>
        <authorList>
            <person name="Le V."/>
        </authorList>
    </citation>
    <scope>NUCLEOTIDE SEQUENCE</scope>
    <source>
        <strain evidence="2">DH14</strain>
    </source>
</reference>
<keyword evidence="3" id="KW-1185">Reference proteome</keyword>
<evidence type="ECO:0000313" key="2">
    <source>
        <dbReference type="EMBL" id="MCI1188449.1"/>
    </source>
</evidence>
<protein>
    <recommendedName>
        <fullName evidence="4">Transmembrane protein</fullName>
    </recommendedName>
</protein>
<sequence length="128" mass="13415">MKYLVNPAWLIILLGLALTTMGWALKLDGHQQADACVWVGTGLVLLFGGFALWGLVRNLDTGLRGPLALIGASLLISLLAAAGMAPGIAFGLALVGGLLAAGGTAWLLVRLNRTLDCRAAHRQRKYPA</sequence>
<comment type="caution">
    <text evidence="2">The sequence shown here is derived from an EMBL/GenBank/DDBJ whole genome shotgun (WGS) entry which is preliminary data.</text>
</comment>
<keyword evidence="1" id="KW-1133">Transmembrane helix</keyword>
<keyword evidence="1" id="KW-0812">Transmembrane</keyword>
<name>A0A9X1VFX7_9BACT</name>
<dbReference type="Proteomes" id="UP001139193">
    <property type="component" value="Unassembled WGS sequence"/>
</dbReference>
<feature type="transmembrane region" description="Helical" evidence="1">
    <location>
        <begin position="88"/>
        <end position="109"/>
    </location>
</feature>
<evidence type="ECO:0008006" key="4">
    <source>
        <dbReference type="Google" id="ProtNLM"/>
    </source>
</evidence>
<organism evidence="2 3">
    <name type="scientific">Hymenobacter cyanobacteriorum</name>
    <dbReference type="NCBI Taxonomy" id="2926463"/>
    <lineage>
        <taxon>Bacteria</taxon>
        <taxon>Pseudomonadati</taxon>
        <taxon>Bacteroidota</taxon>
        <taxon>Cytophagia</taxon>
        <taxon>Cytophagales</taxon>
        <taxon>Hymenobacteraceae</taxon>
        <taxon>Hymenobacter</taxon>
    </lineage>
</organism>
<evidence type="ECO:0000313" key="3">
    <source>
        <dbReference type="Proteomes" id="UP001139193"/>
    </source>
</evidence>
<feature type="transmembrane region" description="Helical" evidence="1">
    <location>
        <begin position="63"/>
        <end position="82"/>
    </location>
</feature>